<feature type="region of interest" description="Disordered" evidence="1">
    <location>
        <begin position="40"/>
        <end position="63"/>
    </location>
</feature>
<gene>
    <name evidence="3" type="ORF">DSTB1V02_LOCUS3896</name>
</gene>
<reference evidence="3" key="1">
    <citation type="submission" date="2020-11" db="EMBL/GenBank/DDBJ databases">
        <authorList>
            <person name="Tran Van P."/>
        </authorList>
    </citation>
    <scope>NUCLEOTIDE SEQUENCE</scope>
</reference>
<keyword evidence="2" id="KW-0812">Transmembrane</keyword>
<evidence type="ECO:0000313" key="3">
    <source>
        <dbReference type="EMBL" id="CAD7243991.1"/>
    </source>
</evidence>
<dbReference type="EMBL" id="CAJPEV010000538">
    <property type="protein sequence ID" value="CAG0886270.1"/>
    <property type="molecule type" value="Genomic_DNA"/>
</dbReference>
<dbReference type="AlphaFoldDB" id="A0A7R8X547"/>
<evidence type="ECO:0000313" key="4">
    <source>
        <dbReference type="Proteomes" id="UP000677054"/>
    </source>
</evidence>
<organism evidence="3">
    <name type="scientific">Darwinula stevensoni</name>
    <dbReference type="NCBI Taxonomy" id="69355"/>
    <lineage>
        <taxon>Eukaryota</taxon>
        <taxon>Metazoa</taxon>
        <taxon>Ecdysozoa</taxon>
        <taxon>Arthropoda</taxon>
        <taxon>Crustacea</taxon>
        <taxon>Oligostraca</taxon>
        <taxon>Ostracoda</taxon>
        <taxon>Podocopa</taxon>
        <taxon>Podocopida</taxon>
        <taxon>Darwinulocopina</taxon>
        <taxon>Darwinuloidea</taxon>
        <taxon>Darwinulidae</taxon>
        <taxon>Darwinula</taxon>
    </lineage>
</organism>
<evidence type="ECO:0000256" key="1">
    <source>
        <dbReference type="SAM" id="MobiDB-lite"/>
    </source>
</evidence>
<keyword evidence="2" id="KW-1133">Transmembrane helix</keyword>
<accession>A0A7R8X547</accession>
<name>A0A7R8X547_9CRUS</name>
<keyword evidence="4" id="KW-1185">Reference proteome</keyword>
<feature type="transmembrane region" description="Helical" evidence="2">
    <location>
        <begin position="71"/>
        <end position="92"/>
    </location>
</feature>
<proteinExistence type="predicted"/>
<evidence type="ECO:0000256" key="2">
    <source>
        <dbReference type="SAM" id="Phobius"/>
    </source>
</evidence>
<keyword evidence="2" id="KW-0472">Membrane</keyword>
<protein>
    <submittedName>
        <fullName evidence="3">Uncharacterized protein</fullName>
    </submittedName>
</protein>
<sequence length="153" mass="16306">MGALRTVSRSKRLMARGYPNPISITGLMPLLQAPVVEDPPEVFSREPRDPPSAIPMGESAGGGGANSGKSVLGIVLVGVGATLVLILILVCLHRRWFRKDKIGDGKYVPRIVVQSPSGSFLPPFNASASFPTASFLLYYSPSCDSSRTSEIHP</sequence>
<dbReference type="Proteomes" id="UP000677054">
    <property type="component" value="Unassembled WGS sequence"/>
</dbReference>
<dbReference type="EMBL" id="LR900055">
    <property type="protein sequence ID" value="CAD7243991.1"/>
    <property type="molecule type" value="Genomic_DNA"/>
</dbReference>